<dbReference type="EMBL" id="CP045871">
    <property type="protein sequence ID" value="QGG80404.1"/>
    <property type="molecule type" value="Genomic_DNA"/>
</dbReference>
<gene>
    <name evidence="1" type="ORF">GH975_07395</name>
</gene>
<evidence type="ECO:0000313" key="1">
    <source>
        <dbReference type="EMBL" id="QGG80404.1"/>
    </source>
</evidence>
<sequence length="54" mass="5859">MALFTAHKAVARGVLDNPSAALQVGVVGALNTLHQYQKLKARHAYLPRQLSFDA</sequence>
<evidence type="ECO:0000313" key="2">
    <source>
        <dbReference type="Proteomes" id="UP000388235"/>
    </source>
</evidence>
<proteinExistence type="predicted"/>
<dbReference type="RefSeq" id="WP_153713908.1">
    <property type="nucleotide sequence ID" value="NZ_CP045871.1"/>
</dbReference>
<name>A0A5Q2QBD7_9GAMM</name>
<keyword evidence="2" id="KW-1185">Reference proteome</keyword>
<organism evidence="1 2">
    <name type="scientific">Litorivicinus lipolyticus</name>
    <dbReference type="NCBI Taxonomy" id="418701"/>
    <lineage>
        <taxon>Bacteria</taxon>
        <taxon>Pseudomonadati</taxon>
        <taxon>Pseudomonadota</taxon>
        <taxon>Gammaproteobacteria</taxon>
        <taxon>Oceanospirillales</taxon>
        <taxon>Litorivicinaceae</taxon>
        <taxon>Litorivicinus</taxon>
    </lineage>
</organism>
<dbReference type="Proteomes" id="UP000388235">
    <property type="component" value="Chromosome"/>
</dbReference>
<protein>
    <submittedName>
        <fullName evidence="1">Uncharacterized protein</fullName>
    </submittedName>
</protein>
<dbReference type="KEGG" id="llp:GH975_07395"/>
<accession>A0A5Q2QBD7</accession>
<reference evidence="1 2" key="1">
    <citation type="submission" date="2019-11" db="EMBL/GenBank/DDBJ databases">
        <authorList>
            <person name="Khan S.A."/>
            <person name="Jeon C.O."/>
            <person name="Chun B.H."/>
        </authorList>
    </citation>
    <scope>NUCLEOTIDE SEQUENCE [LARGE SCALE GENOMIC DNA]</scope>
    <source>
        <strain evidence="1 2">IMCC 1097</strain>
    </source>
</reference>
<dbReference type="AlphaFoldDB" id="A0A5Q2QBD7"/>